<comment type="caution">
    <text evidence="2">The sequence shown here is derived from an EMBL/GenBank/DDBJ whole genome shotgun (WGS) entry which is preliminary data.</text>
</comment>
<reference evidence="3" key="2">
    <citation type="journal article" date="2018" name="BMC Genomics">
        <title>Genomic insights into host adaptation between the wheat stripe rust pathogen (Puccinia striiformis f. sp. tritici) and the barley stripe rust pathogen (Puccinia striiformis f. sp. hordei).</title>
        <authorList>
            <person name="Xia C."/>
            <person name="Wang M."/>
            <person name="Yin C."/>
            <person name="Cornejo O.E."/>
            <person name="Hulbert S.H."/>
            <person name="Chen X."/>
        </authorList>
    </citation>
    <scope>NUCLEOTIDE SEQUENCE [LARGE SCALE GENOMIC DNA]</scope>
    <source>
        <strain evidence="3">93TX-2</strain>
    </source>
</reference>
<reference evidence="2 3" key="1">
    <citation type="submission" date="2017-12" db="EMBL/GenBank/DDBJ databases">
        <title>Gene loss provides genomic basis for host adaptation in cereal stripe rust fungi.</title>
        <authorList>
            <person name="Xia C."/>
        </authorList>
    </citation>
    <scope>NUCLEOTIDE SEQUENCE [LARGE SCALE GENOMIC DNA]</scope>
    <source>
        <strain evidence="2 3">93TX-2</strain>
    </source>
</reference>
<evidence type="ECO:0000313" key="2">
    <source>
        <dbReference type="EMBL" id="POW12374.1"/>
    </source>
</evidence>
<dbReference type="VEuPathDB" id="FungiDB:PSTT_13090"/>
<feature type="compositionally biased region" description="Basic and acidic residues" evidence="1">
    <location>
        <begin position="49"/>
        <end position="79"/>
    </location>
</feature>
<keyword evidence="3" id="KW-1185">Reference proteome</keyword>
<organism evidence="2 3">
    <name type="scientific">Puccinia striiformis</name>
    <dbReference type="NCBI Taxonomy" id="27350"/>
    <lineage>
        <taxon>Eukaryota</taxon>
        <taxon>Fungi</taxon>
        <taxon>Dikarya</taxon>
        <taxon>Basidiomycota</taxon>
        <taxon>Pucciniomycotina</taxon>
        <taxon>Pucciniomycetes</taxon>
        <taxon>Pucciniales</taxon>
        <taxon>Pucciniaceae</taxon>
        <taxon>Puccinia</taxon>
    </lineage>
</organism>
<feature type="region of interest" description="Disordered" evidence="1">
    <location>
        <begin position="49"/>
        <end position="99"/>
    </location>
</feature>
<dbReference type="Proteomes" id="UP000238274">
    <property type="component" value="Unassembled WGS sequence"/>
</dbReference>
<evidence type="ECO:0000313" key="3">
    <source>
        <dbReference type="Proteomes" id="UP000238274"/>
    </source>
</evidence>
<sequence>MLGQAIMVLRPVIRTSATTCRAITTLRSSVLLPVNTWPLVVKVQLKSEHDKQMKSGNKDLNEKLATHSEAGIRAEKDTRSAAALQKDTVKEASSNRSRD</sequence>
<name>A0A2S4VS67_9BASI</name>
<reference evidence="3" key="3">
    <citation type="journal article" date="2018" name="Mol. Plant Microbe Interact.">
        <title>Genome sequence resources for the wheat stripe rust pathogen (Puccinia striiformis f. sp. tritici) and the barley stripe rust pathogen (Puccinia striiformis f. sp. hordei).</title>
        <authorList>
            <person name="Xia C."/>
            <person name="Wang M."/>
            <person name="Yin C."/>
            <person name="Cornejo O.E."/>
            <person name="Hulbert S.H."/>
            <person name="Chen X."/>
        </authorList>
    </citation>
    <scope>NUCLEOTIDE SEQUENCE [LARGE SCALE GENOMIC DNA]</scope>
    <source>
        <strain evidence="3">93TX-2</strain>
    </source>
</reference>
<dbReference type="OrthoDB" id="529205at2759"/>
<protein>
    <submittedName>
        <fullName evidence="2">Uncharacterized protein</fullName>
    </submittedName>
</protein>
<dbReference type="AlphaFoldDB" id="A0A2S4VS67"/>
<gene>
    <name evidence="2" type="ORF">PSHT_08119</name>
</gene>
<accession>A0A2S4VS67</accession>
<evidence type="ECO:0000256" key="1">
    <source>
        <dbReference type="SAM" id="MobiDB-lite"/>
    </source>
</evidence>
<dbReference type="EMBL" id="PKSM01000104">
    <property type="protein sequence ID" value="POW12374.1"/>
    <property type="molecule type" value="Genomic_DNA"/>
</dbReference>
<dbReference type="VEuPathDB" id="FungiDB:PSHT_08119"/>
<proteinExistence type="predicted"/>